<dbReference type="SUPFAM" id="SSF54631">
    <property type="entry name" value="CBS-domain pair"/>
    <property type="match status" value="1"/>
</dbReference>
<evidence type="ECO:0000256" key="9">
    <source>
        <dbReference type="ARBA" id="ARBA00041133"/>
    </source>
</evidence>
<proteinExistence type="inferred from homology"/>
<dbReference type="AlphaFoldDB" id="A0A7J9PR93"/>
<evidence type="ECO:0000256" key="7">
    <source>
        <dbReference type="ARBA" id="ARBA00038781"/>
    </source>
</evidence>
<evidence type="ECO:0000256" key="10">
    <source>
        <dbReference type="ARBA" id="ARBA00047936"/>
    </source>
</evidence>
<keyword evidence="2" id="KW-0813">Transport</keyword>
<evidence type="ECO:0000259" key="12">
    <source>
        <dbReference type="PROSITE" id="PS50893"/>
    </source>
</evidence>
<dbReference type="InterPro" id="IPR046342">
    <property type="entry name" value="CBS_dom_sf"/>
</dbReference>
<comment type="subcellular location">
    <subcellularLocation>
        <location evidence="1">Cell membrane</location>
    </subcellularLocation>
</comment>
<dbReference type="Gene3D" id="3.40.50.300">
    <property type="entry name" value="P-loop containing nucleotide triphosphate hydrolases"/>
    <property type="match status" value="1"/>
</dbReference>
<evidence type="ECO:0000313" key="13">
    <source>
        <dbReference type="EMBL" id="MBA2864009.1"/>
    </source>
</evidence>
<evidence type="ECO:0000256" key="2">
    <source>
        <dbReference type="ARBA" id="ARBA00022448"/>
    </source>
</evidence>
<name>A0A7J9PR93_METMI</name>
<evidence type="ECO:0000256" key="5">
    <source>
        <dbReference type="ARBA" id="ARBA00022840"/>
    </source>
</evidence>
<comment type="catalytic activity">
    <reaction evidence="10">
        <text>tungstate(in) + ATP + H2O = tungstate(out) + ADP + phosphate + H(+)</text>
        <dbReference type="Rhea" id="RHEA:35027"/>
        <dbReference type="ChEBI" id="CHEBI:15377"/>
        <dbReference type="ChEBI" id="CHEBI:15378"/>
        <dbReference type="ChEBI" id="CHEBI:30616"/>
        <dbReference type="ChEBI" id="CHEBI:43474"/>
        <dbReference type="ChEBI" id="CHEBI:46502"/>
        <dbReference type="ChEBI" id="CHEBI:456216"/>
        <dbReference type="EC" id="7.3.2.6"/>
    </reaction>
</comment>
<dbReference type="EMBL" id="JACHED010000001">
    <property type="protein sequence ID" value="MBB6496025.1"/>
    <property type="molecule type" value="Genomic_DNA"/>
</dbReference>
<comment type="function">
    <text evidence="11">Part of the ABC transporter complex WtpABC involved in molybdate/tungstate import. Responsible for energy coupling to the transport system.</text>
</comment>
<evidence type="ECO:0000256" key="6">
    <source>
        <dbReference type="ARBA" id="ARBA00038307"/>
    </source>
</evidence>
<dbReference type="GO" id="GO:1901238">
    <property type="term" value="F:ABC-type tungstate transporter activity"/>
    <property type="evidence" value="ECO:0007669"/>
    <property type="project" value="UniProtKB-EC"/>
</dbReference>
<dbReference type="EMBL" id="JACDUO010000001">
    <property type="protein sequence ID" value="MBA2864009.1"/>
    <property type="molecule type" value="Genomic_DNA"/>
</dbReference>
<dbReference type="Proteomes" id="UP000590564">
    <property type="component" value="Unassembled WGS sequence"/>
</dbReference>
<accession>A0A7J9PR93</accession>
<dbReference type="Pfam" id="PF00005">
    <property type="entry name" value="ABC_tran"/>
    <property type="match status" value="1"/>
</dbReference>
<evidence type="ECO:0000256" key="1">
    <source>
        <dbReference type="ARBA" id="ARBA00004236"/>
    </source>
</evidence>
<dbReference type="SUPFAM" id="SSF52540">
    <property type="entry name" value="P-loop containing nucleoside triphosphate hydrolases"/>
    <property type="match status" value="1"/>
</dbReference>
<gene>
    <name evidence="13" type="ORF">HNP94_001009</name>
    <name evidence="14" type="ORF">HNP96_000046</name>
</gene>
<dbReference type="FunFam" id="3.40.50.300:FF:000425">
    <property type="entry name" value="Probable ABC transporter, ATP-binding subunit"/>
    <property type="match status" value="1"/>
</dbReference>
<evidence type="ECO:0000313" key="14">
    <source>
        <dbReference type="EMBL" id="MBB6496025.1"/>
    </source>
</evidence>
<dbReference type="GO" id="GO:0005886">
    <property type="term" value="C:plasma membrane"/>
    <property type="evidence" value="ECO:0007669"/>
    <property type="project" value="UniProtKB-SubCell"/>
</dbReference>
<reference evidence="13 15" key="1">
    <citation type="submission" date="2020-07" db="EMBL/GenBank/DDBJ databases">
        <title>Genomic Encyclopedia of Type Strains, Phase IV (KMG-V): Genome sequencing to study the core and pangenomes of soil and plant-associated prokaryotes.</title>
        <authorList>
            <person name="Whitman W."/>
        </authorList>
    </citation>
    <scope>NUCLEOTIDE SEQUENCE [LARGE SCALE GENOMIC DNA]</scope>
    <source>
        <strain evidence="13 15">C13</strain>
        <strain evidence="14 16">D1</strain>
    </source>
</reference>
<comment type="subunit">
    <text evidence="7">The complex is composed of two ATP-binding proteins (WtpC), two transmembrane proteins (WtpB) and a solute-binding protein (WtpA).</text>
</comment>
<feature type="domain" description="ABC transporter" evidence="12">
    <location>
        <begin position="13"/>
        <end position="247"/>
    </location>
</feature>
<evidence type="ECO:0000256" key="3">
    <source>
        <dbReference type="ARBA" id="ARBA00022505"/>
    </source>
</evidence>
<evidence type="ECO:0000256" key="8">
    <source>
        <dbReference type="ARBA" id="ARBA00039025"/>
    </source>
</evidence>
<dbReference type="InterPro" id="IPR003593">
    <property type="entry name" value="AAA+_ATPase"/>
</dbReference>
<dbReference type="GO" id="GO:0005524">
    <property type="term" value="F:ATP binding"/>
    <property type="evidence" value="ECO:0007669"/>
    <property type="project" value="UniProtKB-KW"/>
</dbReference>
<dbReference type="PROSITE" id="PS00211">
    <property type="entry name" value="ABC_TRANSPORTER_1"/>
    <property type="match status" value="1"/>
</dbReference>
<dbReference type="InterPro" id="IPR017871">
    <property type="entry name" value="ABC_transporter-like_CS"/>
</dbReference>
<evidence type="ECO:0000256" key="11">
    <source>
        <dbReference type="ARBA" id="ARBA00057369"/>
    </source>
</evidence>
<protein>
    <recommendedName>
        <fullName evidence="9">Molybdate/tungstate import ATP-binding protein WtpC</fullName>
        <ecNumber evidence="8">7.3.2.6</ecNumber>
    </recommendedName>
</protein>
<sequence>MGLNFISKKIENIEFSDVSKFYGDFTALSNFNLEINGGELISIVGTSGSGKTTALRMVNRMIEPTKGNVLIDEISVKNYDLLYLRRNIGYVIQQVGLFPHMTVKENISIIPKLEGWDTEKIDFLVNKLLNLVNLNPDDFLNRYPNQLSGGQQQRVGLARALAFEPPILLMDEPFGALDVIIRKQLQEEFIKIKKELNKTIIFVTHDIEEAFKVSDKIAVINEGKLLQYSTPQELIFNPKNEFITKFMGSNEKFRHLDILKVKNLMVDIPEEIICDVKNLDFAEKIKNFEFLIVTTNGEFLGIYKIENLKNNSENPASLITYPKPIFSPEDSLIESLKEMKKYDIPISVVVKKNKPVGLLFKNKVLLEMI</sequence>
<organism evidence="13 15">
    <name type="scientific">Methanococcus maripaludis</name>
    <name type="common">Methanococcus deltae</name>
    <dbReference type="NCBI Taxonomy" id="39152"/>
    <lineage>
        <taxon>Archaea</taxon>
        <taxon>Methanobacteriati</taxon>
        <taxon>Methanobacteriota</taxon>
        <taxon>Methanomada group</taxon>
        <taxon>Methanococci</taxon>
        <taxon>Methanococcales</taxon>
        <taxon>Methanococcaceae</taxon>
        <taxon>Methanococcus</taxon>
    </lineage>
</organism>
<dbReference type="PANTHER" id="PTHR43117">
    <property type="entry name" value="OSMOPROTECTANT IMPORT ATP-BINDING PROTEIN OSMV"/>
    <property type="match status" value="1"/>
</dbReference>
<comment type="caution">
    <text evidence="13">The sequence shown here is derived from an EMBL/GenBank/DDBJ whole genome shotgun (WGS) entry which is preliminary data.</text>
</comment>
<dbReference type="SMART" id="SM00382">
    <property type="entry name" value="AAA"/>
    <property type="match status" value="1"/>
</dbReference>
<dbReference type="GO" id="GO:0016887">
    <property type="term" value="F:ATP hydrolysis activity"/>
    <property type="evidence" value="ECO:0007669"/>
    <property type="project" value="InterPro"/>
</dbReference>
<dbReference type="Proteomes" id="UP000567099">
    <property type="component" value="Unassembled WGS sequence"/>
</dbReference>
<keyword evidence="4" id="KW-0547">Nucleotide-binding</keyword>
<comment type="similarity">
    <text evidence="6">Belongs to the ABC transporter superfamily. Sulfate/tungstate importer (TC 3.A.1.6) family.</text>
</comment>
<dbReference type="PROSITE" id="PS50893">
    <property type="entry name" value="ABC_TRANSPORTER_2"/>
    <property type="match status" value="1"/>
</dbReference>
<dbReference type="EC" id="7.3.2.6" evidence="8"/>
<dbReference type="PANTHER" id="PTHR43117:SF4">
    <property type="entry name" value="OSMOPROTECTANT IMPORT ATP-BINDING PROTEIN OSMV"/>
    <property type="match status" value="1"/>
</dbReference>
<dbReference type="InterPro" id="IPR003439">
    <property type="entry name" value="ABC_transporter-like_ATP-bd"/>
</dbReference>
<evidence type="ECO:0000313" key="15">
    <source>
        <dbReference type="Proteomes" id="UP000567099"/>
    </source>
</evidence>
<evidence type="ECO:0000313" key="16">
    <source>
        <dbReference type="Proteomes" id="UP000590564"/>
    </source>
</evidence>
<dbReference type="RefSeq" id="WP_181504992.1">
    <property type="nucleotide sequence ID" value="NZ_JACDUO010000001.1"/>
</dbReference>
<evidence type="ECO:0000256" key="4">
    <source>
        <dbReference type="ARBA" id="ARBA00022741"/>
    </source>
</evidence>
<keyword evidence="3" id="KW-0500">Molybdenum</keyword>
<keyword evidence="5 13" id="KW-0067">ATP-binding</keyword>
<dbReference type="InterPro" id="IPR027417">
    <property type="entry name" value="P-loop_NTPase"/>
</dbReference>